<dbReference type="Proteomes" id="UP000602745">
    <property type="component" value="Unassembled WGS sequence"/>
</dbReference>
<evidence type="ECO:0000259" key="7">
    <source>
        <dbReference type="Pfam" id="PF00892"/>
    </source>
</evidence>
<protein>
    <submittedName>
        <fullName evidence="8">Peptide ABC transporter ATP-binding protein</fullName>
    </submittedName>
</protein>
<dbReference type="EMBL" id="BMCP01000004">
    <property type="protein sequence ID" value="GGE50885.1"/>
    <property type="molecule type" value="Genomic_DNA"/>
</dbReference>
<feature type="transmembrane region" description="Helical" evidence="6">
    <location>
        <begin position="192"/>
        <end position="212"/>
    </location>
</feature>
<comment type="similarity">
    <text evidence="2">Belongs to the EamA transporter family.</text>
</comment>
<keyword evidence="9" id="KW-1185">Reference proteome</keyword>
<gene>
    <name evidence="8" type="ORF">GCM10007276_29890</name>
</gene>
<feature type="transmembrane region" description="Helical" evidence="6">
    <location>
        <begin position="134"/>
        <end position="153"/>
    </location>
</feature>
<accession>A0A8J2YLH8</accession>
<feature type="transmembrane region" description="Helical" evidence="6">
    <location>
        <begin position="12"/>
        <end position="38"/>
    </location>
</feature>
<dbReference type="InterPro" id="IPR000620">
    <property type="entry name" value="EamA_dom"/>
</dbReference>
<evidence type="ECO:0000313" key="8">
    <source>
        <dbReference type="EMBL" id="GGE50885.1"/>
    </source>
</evidence>
<keyword evidence="5 6" id="KW-0472">Membrane</keyword>
<evidence type="ECO:0000256" key="4">
    <source>
        <dbReference type="ARBA" id="ARBA00022989"/>
    </source>
</evidence>
<feature type="transmembrane region" description="Helical" evidence="6">
    <location>
        <begin position="279"/>
        <end position="297"/>
    </location>
</feature>
<dbReference type="PANTHER" id="PTHR32322">
    <property type="entry name" value="INNER MEMBRANE TRANSPORTER"/>
    <property type="match status" value="1"/>
</dbReference>
<feature type="transmembrane region" description="Helical" evidence="6">
    <location>
        <begin position="256"/>
        <end position="273"/>
    </location>
</feature>
<keyword evidence="4 6" id="KW-1133">Transmembrane helix</keyword>
<proteinExistence type="inferred from homology"/>
<evidence type="ECO:0000256" key="1">
    <source>
        <dbReference type="ARBA" id="ARBA00004141"/>
    </source>
</evidence>
<keyword evidence="8" id="KW-0547">Nucleotide-binding</keyword>
<organism evidence="8 9">
    <name type="scientific">Agaricicola taiwanensis</name>
    <dbReference type="NCBI Taxonomy" id="591372"/>
    <lineage>
        <taxon>Bacteria</taxon>
        <taxon>Pseudomonadati</taxon>
        <taxon>Pseudomonadota</taxon>
        <taxon>Alphaproteobacteria</taxon>
        <taxon>Rhodobacterales</taxon>
        <taxon>Paracoccaceae</taxon>
        <taxon>Agaricicola</taxon>
    </lineage>
</organism>
<dbReference type="SUPFAM" id="SSF103481">
    <property type="entry name" value="Multidrug resistance efflux transporter EmrE"/>
    <property type="match status" value="2"/>
</dbReference>
<dbReference type="InterPro" id="IPR050638">
    <property type="entry name" value="AA-Vitamin_Transporters"/>
</dbReference>
<evidence type="ECO:0000256" key="3">
    <source>
        <dbReference type="ARBA" id="ARBA00022692"/>
    </source>
</evidence>
<dbReference type="GO" id="GO:0016020">
    <property type="term" value="C:membrane"/>
    <property type="evidence" value="ECO:0007669"/>
    <property type="project" value="UniProtKB-SubCell"/>
</dbReference>
<dbReference type="GO" id="GO:0005524">
    <property type="term" value="F:ATP binding"/>
    <property type="evidence" value="ECO:0007669"/>
    <property type="project" value="UniProtKB-KW"/>
</dbReference>
<name>A0A8J2YLH8_9RHOB</name>
<feature type="transmembrane region" description="Helical" evidence="6">
    <location>
        <begin position="224"/>
        <end position="244"/>
    </location>
</feature>
<dbReference type="RefSeq" id="WP_188410609.1">
    <property type="nucleotide sequence ID" value="NZ_BMCP01000004.1"/>
</dbReference>
<comment type="subcellular location">
    <subcellularLocation>
        <location evidence="1">Membrane</location>
        <topology evidence="1">Multi-pass membrane protein</topology>
    </subcellularLocation>
</comment>
<dbReference type="AlphaFoldDB" id="A0A8J2YLH8"/>
<feature type="transmembrane region" description="Helical" evidence="6">
    <location>
        <begin position="159"/>
        <end position="180"/>
    </location>
</feature>
<comment type="caution">
    <text evidence="8">The sequence shown here is derived from an EMBL/GenBank/DDBJ whole genome shotgun (WGS) entry which is preliminary data.</text>
</comment>
<sequence length="299" mass="30589">MTRNSGTALRPWPSAAFAGAAAFVVLWSSGFITARLIAPHADPLTFLAVRYVGALTVLTVMALAAGAPWPRGRALFDAAVAGILLHGVYLGLVFWAVAHGLPAGVMGLLAGLQPLLTATAAAPLLGEHVTRRQWWGIAAGFIGAALVLAPRLAVSTGGIPSVALFAGIAAVLAITAGTIWQKRTGATGDLRAMAAVQYAAALVPTVAVAALTEPMRFDITVESMVGLLWSVVGISVGAIFLLLGLIRRGALAQVSALLYLVPGVTALMAWALFGEVLSPVQLGGMVVASFGVALVSIKR</sequence>
<evidence type="ECO:0000256" key="5">
    <source>
        <dbReference type="ARBA" id="ARBA00023136"/>
    </source>
</evidence>
<keyword evidence="8" id="KW-0067">ATP-binding</keyword>
<dbReference type="PANTHER" id="PTHR32322:SF2">
    <property type="entry name" value="EAMA DOMAIN-CONTAINING PROTEIN"/>
    <property type="match status" value="1"/>
</dbReference>
<evidence type="ECO:0000256" key="6">
    <source>
        <dbReference type="SAM" id="Phobius"/>
    </source>
</evidence>
<keyword evidence="3 6" id="KW-0812">Transmembrane</keyword>
<reference evidence="8" key="1">
    <citation type="journal article" date="2014" name="Int. J. Syst. Evol. Microbiol.">
        <title>Complete genome sequence of Corynebacterium casei LMG S-19264T (=DSM 44701T), isolated from a smear-ripened cheese.</title>
        <authorList>
            <consortium name="US DOE Joint Genome Institute (JGI-PGF)"/>
            <person name="Walter F."/>
            <person name="Albersmeier A."/>
            <person name="Kalinowski J."/>
            <person name="Ruckert C."/>
        </authorList>
    </citation>
    <scope>NUCLEOTIDE SEQUENCE</scope>
    <source>
        <strain evidence="8">CCM 7684</strain>
    </source>
</reference>
<feature type="transmembrane region" description="Helical" evidence="6">
    <location>
        <begin position="103"/>
        <end position="122"/>
    </location>
</feature>
<dbReference type="Pfam" id="PF00892">
    <property type="entry name" value="EamA"/>
    <property type="match status" value="2"/>
</dbReference>
<feature type="transmembrane region" description="Helical" evidence="6">
    <location>
        <begin position="74"/>
        <end position="97"/>
    </location>
</feature>
<feature type="transmembrane region" description="Helical" evidence="6">
    <location>
        <begin position="44"/>
        <end position="67"/>
    </location>
</feature>
<feature type="domain" description="EamA" evidence="7">
    <location>
        <begin position="20"/>
        <end position="148"/>
    </location>
</feature>
<dbReference type="InterPro" id="IPR037185">
    <property type="entry name" value="EmrE-like"/>
</dbReference>
<reference evidence="8" key="2">
    <citation type="submission" date="2020-09" db="EMBL/GenBank/DDBJ databases">
        <authorList>
            <person name="Sun Q."/>
            <person name="Sedlacek I."/>
        </authorList>
    </citation>
    <scope>NUCLEOTIDE SEQUENCE</scope>
    <source>
        <strain evidence="8">CCM 7684</strain>
    </source>
</reference>
<feature type="domain" description="EamA" evidence="7">
    <location>
        <begin position="163"/>
        <end position="296"/>
    </location>
</feature>
<evidence type="ECO:0000313" key="9">
    <source>
        <dbReference type="Proteomes" id="UP000602745"/>
    </source>
</evidence>
<evidence type="ECO:0000256" key="2">
    <source>
        <dbReference type="ARBA" id="ARBA00007362"/>
    </source>
</evidence>